<dbReference type="InterPro" id="IPR036237">
    <property type="entry name" value="Xyl_isomerase-like_sf"/>
</dbReference>
<evidence type="ECO:0000259" key="1">
    <source>
        <dbReference type="Pfam" id="PF01261"/>
    </source>
</evidence>
<reference evidence="2 3" key="1">
    <citation type="submission" date="2016-07" db="EMBL/GenBank/DDBJ databases">
        <title>Genomic analysis of zinc-resistant bacterium Mucilaginibacter pedocola TBZ30.</title>
        <authorList>
            <person name="Huang J."/>
            <person name="Tang J."/>
        </authorList>
    </citation>
    <scope>NUCLEOTIDE SEQUENCE [LARGE SCALE GENOMIC DNA]</scope>
    <source>
        <strain evidence="2 3">TBZ30</strain>
    </source>
</reference>
<dbReference type="Gene3D" id="3.20.20.150">
    <property type="entry name" value="Divalent-metal-dependent TIM barrel enzymes"/>
    <property type="match status" value="1"/>
</dbReference>
<dbReference type="RefSeq" id="WP_078346952.1">
    <property type="nucleotide sequence ID" value="NZ_MBTF01000003.1"/>
</dbReference>
<evidence type="ECO:0000313" key="2">
    <source>
        <dbReference type="EMBL" id="OOQ61125.1"/>
    </source>
</evidence>
<dbReference type="STRING" id="1792845.BC343_22040"/>
<dbReference type="InterPro" id="IPR006311">
    <property type="entry name" value="TAT_signal"/>
</dbReference>
<sequence length="292" mass="32277">MTTTRRQFLAQAGIASAAAMLAPQLLSAKGKTGVGIQLYSLRDYLPKDVKGVIANIAKAGYSEVETFGYSKEGGFWGLSAKEFSALLKANGLTTPSGHYGLDEFFGTGKMDQLNSYIDCALATGQTYIIIPGINHEFIKTKADFQTVAGKMNKIAEILKPKGLKLGYHNHNFEWHETEGTTFYDTILNETDPKLVNMEMDLYWVVRAGYKPLEIFAKHPGRFTFVHVKDMDKTNPELNTEIGSGSIDFRSILAQAKKGGIKHFIVEQENFTNIDPYVSIAQSAKYVKSIIPA</sequence>
<organism evidence="2 3">
    <name type="scientific">Mucilaginibacter pedocola</name>
    <dbReference type="NCBI Taxonomy" id="1792845"/>
    <lineage>
        <taxon>Bacteria</taxon>
        <taxon>Pseudomonadati</taxon>
        <taxon>Bacteroidota</taxon>
        <taxon>Sphingobacteriia</taxon>
        <taxon>Sphingobacteriales</taxon>
        <taxon>Sphingobacteriaceae</taxon>
        <taxon>Mucilaginibacter</taxon>
    </lineage>
</organism>
<dbReference type="SUPFAM" id="SSF51658">
    <property type="entry name" value="Xylose isomerase-like"/>
    <property type="match status" value="1"/>
</dbReference>
<evidence type="ECO:0000313" key="3">
    <source>
        <dbReference type="Proteomes" id="UP000189739"/>
    </source>
</evidence>
<dbReference type="OrthoDB" id="9798407at2"/>
<dbReference type="InterPro" id="IPR050312">
    <property type="entry name" value="IolE/XylAMocC-like"/>
</dbReference>
<dbReference type="Proteomes" id="UP000189739">
    <property type="component" value="Unassembled WGS sequence"/>
</dbReference>
<proteinExistence type="predicted"/>
<dbReference type="AlphaFoldDB" id="A0A1S9PJL5"/>
<dbReference type="PANTHER" id="PTHR12110">
    <property type="entry name" value="HYDROXYPYRUVATE ISOMERASE"/>
    <property type="match status" value="1"/>
</dbReference>
<protein>
    <submittedName>
        <fullName evidence="2">Xylose isomerase</fullName>
    </submittedName>
</protein>
<dbReference type="PANTHER" id="PTHR12110:SF41">
    <property type="entry name" value="INOSOSE DEHYDRATASE"/>
    <property type="match status" value="1"/>
</dbReference>
<dbReference type="Pfam" id="PF01261">
    <property type="entry name" value="AP_endonuc_2"/>
    <property type="match status" value="1"/>
</dbReference>
<dbReference type="InterPro" id="IPR013022">
    <property type="entry name" value="Xyl_isomerase-like_TIM-brl"/>
</dbReference>
<keyword evidence="3" id="KW-1185">Reference proteome</keyword>
<keyword evidence="2" id="KW-0413">Isomerase</keyword>
<comment type="caution">
    <text evidence="2">The sequence shown here is derived from an EMBL/GenBank/DDBJ whole genome shotgun (WGS) entry which is preliminary data.</text>
</comment>
<feature type="domain" description="Xylose isomerase-like TIM barrel" evidence="1">
    <location>
        <begin position="54"/>
        <end position="284"/>
    </location>
</feature>
<dbReference type="PROSITE" id="PS51318">
    <property type="entry name" value="TAT"/>
    <property type="match status" value="1"/>
</dbReference>
<accession>A0A1S9PJL5</accession>
<name>A0A1S9PJL5_9SPHI</name>
<dbReference type="GO" id="GO:0016853">
    <property type="term" value="F:isomerase activity"/>
    <property type="evidence" value="ECO:0007669"/>
    <property type="project" value="UniProtKB-KW"/>
</dbReference>
<gene>
    <name evidence="2" type="ORF">BC343_22040</name>
</gene>
<dbReference type="EMBL" id="MBTF01000003">
    <property type="protein sequence ID" value="OOQ61125.1"/>
    <property type="molecule type" value="Genomic_DNA"/>
</dbReference>